<comment type="caution">
    <text evidence="2">The sequence shown here is derived from an EMBL/GenBank/DDBJ whole genome shotgun (WGS) entry which is preliminary data.</text>
</comment>
<keyword evidence="3" id="KW-1185">Reference proteome</keyword>
<dbReference type="InterPro" id="IPR008271">
    <property type="entry name" value="Ser/Thr_kinase_AS"/>
</dbReference>
<dbReference type="PROSITE" id="PS50011">
    <property type="entry name" value="PROTEIN_KINASE_DOM"/>
    <property type="match status" value="1"/>
</dbReference>
<dbReference type="GO" id="GO:0004706">
    <property type="term" value="F:JUN kinase kinase kinase activity"/>
    <property type="evidence" value="ECO:0007669"/>
    <property type="project" value="TreeGrafter"/>
</dbReference>
<dbReference type="PANTHER" id="PTHR44329">
    <property type="entry name" value="SERINE/THREONINE-PROTEIN KINASE TNNI3K-RELATED"/>
    <property type="match status" value="1"/>
</dbReference>
<feature type="domain" description="Protein kinase" evidence="1">
    <location>
        <begin position="1"/>
        <end position="218"/>
    </location>
</feature>
<dbReference type="PROSITE" id="PS00108">
    <property type="entry name" value="PROTEIN_KINASE_ST"/>
    <property type="match status" value="1"/>
</dbReference>
<dbReference type="EMBL" id="VSWD01000005">
    <property type="protein sequence ID" value="KAK3101518.1"/>
    <property type="molecule type" value="Genomic_DNA"/>
</dbReference>
<dbReference type="InterPro" id="IPR051681">
    <property type="entry name" value="Ser/Thr_Kinases-Pseudokinases"/>
</dbReference>
<evidence type="ECO:0000313" key="2">
    <source>
        <dbReference type="EMBL" id="KAK3101518.1"/>
    </source>
</evidence>
<gene>
    <name evidence="2" type="ORF">FSP39_004162</name>
</gene>
<proteinExistence type="predicted"/>
<accession>A0AA88YBA5</accession>
<dbReference type="InterPro" id="IPR011009">
    <property type="entry name" value="Kinase-like_dom_sf"/>
</dbReference>
<dbReference type="SUPFAM" id="SSF56112">
    <property type="entry name" value="Protein kinase-like (PK-like)"/>
    <property type="match status" value="1"/>
</dbReference>
<dbReference type="Pfam" id="PF00069">
    <property type="entry name" value="Pkinase"/>
    <property type="match status" value="1"/>
</dbReference>
<dbReference type="GO" id="GO:0005524">
    <property type="term" value="F:ATP binding"/>
    <property type="evidence" value="ECO:0007669"/>
    <property type="project" value="InterPro"/>
</dbReference>
<dbReference type="SMART" id="SM00220">
    <property type="entry name" value="S_TKc"/>
    <property type="match status" value="1"/>
</dbReference>
<dbReference type="AlphaFoldDB" id="A0AA88YBA5"/>
<reference evidence="2" key="1">
    <citation type="submission" date="2019-08" db="EMBL/GenBank/DDBJ databases">
        <title>The improved chromosome-level genome for the pearl oyster Pinctada fucata martensii using PacBio sequencing and Hi-C.</title>
        <authorList>
            <person name="Zheng Z."/>
        </authorList>
    </citation>
    <scope>NUCLEOTIDE SEQUENCE</scope>
    <source>
        <strain evidence="2">ZZ-2019</strain>
        <tissue evidence="2">Adductor muscle</tissue>
    </source>
</reference>
<dbReference type="PANTHER" id="PTHR44329:SF293">
    <property type="entry name" value="MITOGEN-ACTIVATED PROTEIN KINASE KINASE KINASE"/>
    <property type="match status" value="1"/>
</dbReference>
<sequence length="573" mass="65093">MEYVEQNLYHYVQSLDSYERHGLSAFHTWSIGQQIVSALDFLHRNGIAHRDLKPDNVLVEIGPNTIKAKVADFGLAWHAEQINIACTPAVKMSGLSSSSTRSSSSGVNIRWGPPEFFSESESDEVEKKDPAFRTLSFEDYKRGDVYCFGLVLAYTLTGQKPFDHLTTSTLEWWREQPLSPSYSFLSKLRGPLPDVIVTCIQDCPTNRSSIENLTDTFLLDASPYENAADEAEFFSCGILRKTNIFIADTCTTNIEAGCYQTGILPTGYDHRDLVCELDRSDFPYKFFPDTWGIEDDQKYLEFYQNFKEKAMKGEIENNPKAALKELIILREGDDEEQRLQLRFKETEYCHQQAMRFVWRSLTEEERNLTVPCKTEVSDCFSNTFGLQICVLTYEGDGNPQKFMFPQRANRTGIPTPGAYTGGAVEGASVLDYTPDGKSYDLVQTAVRGLKEELSIELSIEEREVICITTLYLAFDNYEWGMCGFLDLSDPRLSENNRVSAAVLQDRFVSGPKDKFEHSKVKFVPFALEDMVQFLYENHENVASYAKAAVVKVLQAYFGSKRVEQAFGQKFPKT</sequence>
<organism evidence="2 3">
    <name type="scientific">Pinctada imbricata</name>
    <name type="common">Atlantic pearl-oyster</name>
    <name type="synonym">Pinctada martensii</name>
    <dbReference type="NCBI Taxonomy" id="66713"/>
    <lineage>
        <taxon>Eukaryota</taxon>
        <taxon>Metazoa</taxon>
        <taxon>Spiralia</taxon>
        <taxon>Lophotrochozoa</taxon>
        <taxon>Mollusca</taxon>
        <taxon>Bivalvia</taxon>
        <taxon>Autobranchia</taxon>
        <taxon>Pteriomorphia</taxon>
        <taxon>Pterioida</taxon>
        <taxon>Pterioidea</taxon>
        <taxon>Pteriidae</taxon>
        <taxon>Pinctada</taxon>
    </lineage>
</organism>
<protein>
    <recommendedName>
        <fullName evidence="1">Protein kinase domain-containing protein</fullName>
    </recommendedName>
</protein>
<evidence type="ECO:0000259" key="1">
    <source>
        <dbReference type="PROSITE" id="PS50011"/>
    </source>
</evidence>
<dbReference type="Proteomes" id="UP001186944">
    <property type="component" value="Unassembled WGS sequence"/>
</dbReference>
<evidence type="ECO:0000313" key="3">
    <source>
        <dbReference type="Proteomes" id="UP001186944"/>
    </source>
</evidence>
<name>A0AA88YBA5_PINIB</name>
<dbReference type="Gene3D" id="1.10.510.10">
    <property type="entry name" value="Transferase(Phosphotransferase) domain 1"/>
    <property type="match status" value="1"/>
</dbReference>
<dbReference type="InterPro" id="IPR000719">
    <property type="entry name" value="Prot_kinase_dom"/>
</dbReference>